<dbReference type="AlphaFoldDB" id="A0A9P0P5Q3"/>
<proteinExistence type="predicted"/>
<evidence type="ECO:0000313" key="2">
    <source>
        <dbReference type="Proteomes" id="UP001152888"/>
    </source>
</evidence>
<organism evidence="1 2">
    <name type="scientific">Acanthoscelides obtectus</name>
    <name type="common">Bean weevil</name>
    <name type="synonym">Bruchus obtectus</name>
    <dbReference type="NCBI Taxonomy" id="200917"/>
    <lineage>
        <taxon>Eukaryota</taxon>
        <taxon>Metazoa</taxon>
        <taxon>Ecdysozoa</taxon>
        <taxon>Arthropoda</taxon>
        <taxon>Hexapoda</taxon>
        <taxon>Insecta</taxon>
        <taxon>Pterygota</taxon>
        <taxon>Neoptera</taxon>
        <taxon>Endopterygota</taxon>
        <taxon>Coleoptera</taxon>
        <taxon>Polyphaga</taxon>
        <taxon>Cucujiformia</taxon>
        <taxon>Chrysomeloidea</taxon>
        <taxon>Chrysomelidae</taxon>
        <taxon>Bruchinae</taxon>
        <taxon>Bruchini</taxon>
        <taxon>Acanthoscelides</taxon>
    </lineage>
</organism>
<dbReference type="Proteomes" id="UP001152888">
    <property type="component" value="Unassembled WGS sequence"/>
</dbReference>
<comment type="caution">
    <text evidence="1">The sequence shown here is derived from an EMBL/GenBank/DDBJ whole genome shotgun (WGS) entry which is preliminary data.</text>
</comment>
<reference evidence="1" key="1">
    <citation type="submission" date="2022-03" db="EMBL/GenBank/DDBJ databases">
        <authorList>
            <person name="Sayadi A."/>
        </authorList>
    </citation>
    <scope>NUCLEOTIDE SEQUENCE</scope>
</reference>
<name>A0A9P0P5Q3_ACAOB</name>
<keyword evidence="2" id="KW-1185">Reference proteome</keyword>
<protein>
    <submittedName>
        <fullName evidence="1">Uncharacterized protein</fullName>
    </submittedName>
</protein>
<sequence>MFKGHEEKQKLFKGMLLVHQVSEAIQQCVLAAVLKFASEFEELTSHSKDSFITLLQSTEPYSGMLAAYLKEGN</sequence>
<accession>A0A9P0P5Q3</accession>
<evidence type="ECO:0000313" key="1">
    <source>
        <dbReference type="EMBL" id="CAH1969867.1"/>
    </source>
</evidence>
<gene>
    <name evidence="1" type="ORF">ACAOBT_LOCUS8608</name>
</gene>
<dbReference type="EMBL" id="CAKOFQ010006767">
    <property type="protein sequence ID" value="CAH1969867.1"/>
    <property type="molecule type" value="Genomic_DNA"/>
</dbReference>